<accession>A0ABZ1BYC7</accession>
<dbReference type="RefSeq" id="WP_324716868.1">
    <property type="nucleotide sequence ID" value="NZ_CP141615.1"/>
</dbReference>
<evidence type="ECO:0000256" key="1">
    <source>
        <dbReference type="ARBA" id="ARBA00004651"/>
    </source>
</evidence>
<dbReference type="Pfam" id="PF12911">
    <property type="entry name" value="OppC_N"/>
    <property type="match status" value="1"/>
</dbReference>
<sequence length="310" mass="32179">MDASPTPPMAATFRPEVAGSALPAAAARTESFGAVAARRFLRHRPAVASLVVLLLIALAAALAPALSPHDPYALDPTAFGAPPSAAHPFGTDAVGRDVLSRLLYASRVSLLVGVSAVAINVVLGTLLGGIAGWAGGAVDAAIMRVTDMVLAFPLLMLILVLVSVLGPGLTNVVLVLGLLGWPQVARLVRAEVLRLKQQEFVTAARAIGCRGPRILFLHLLPNAFAPVLVTATFLTAQAIVIEASLSFLGMGVQPPTPSWGNLLTDAQSMAVLEQMPWLWAPAGALTVLAVLSINFVGDGLRDALDPRLKL</sequence>
<evidence type="ECO:0000256" key="5">
    <source>
        <dbReference type="ARBA" id="ARBA00022989"/>
    </source>
</evidence>
<keyword evidence="4 7" id="KW-0812">Transmembrane</keyword>
<evidence type="ECO:0000256" key="4">
    <source>
        <dbReference type="ARBA" id="ARBA00022692"/>
    </source>
</evidence>
<dbReference type="InterPro" id="IPR000515">
    <property type="entry name" value="MetI-like"/>
</dbReference>
<evidence type="ECO:0000313" key="9">
    <source>
        <dbReference type="EMBL" id="WRP17598.1"/>
    </source>
</evidence>
<dbReference type="Proteomes" id="UP001332192">
    <property type="component" value="Chromosome"/>
</dbReference>
<feature type="transmembrane region" description="Helical" evidence="7">
    <location>
        <begin position="215"/>
        <end position="240"/>
    </location>
</feature>
<dbReference type="CDD" id="cd06261">
    <property type="entry name" value="TM_PBP2"/>
    <property type="match status" value="1"/>
</dbReference>
<comment type="subcellular location">
    <subcellularLocation>
        <location evidence="1 7">Cell membrane</location>
        <topology evidence="1 7">Multi-pass membrane protein</topology>
    </subcellularLocation>
</comment>
<gene>
    <name evidence="9" type="primary">opp4C</name>
    <name evidence="9" type="ORF">U7230_00845</name>
</gene>
<dbReference type="PANTHER" id="PTHR43386:SF1">
    <property type="entry name" value="D,D-DIPEPTIDE TRANSPORT SYSTEM PERMEASE PROTEIN DDPC-RELATED"/>
    <property type="match status" value="1"/>
</dbReference>
<dbReference type="NCBIfam" id="NF045476">
    <property type="entry name" value="Opp4C"/>
    <property type="match status" value="1"/>
</dbReference>
<feature type="domain" description="ABC transmembrane type-1" evidence="8">
    <location>
        <begin position="106"/>
        <end position="297"/>
    </location>
</feature>
<dbReference type="InterPro" id="IPR050366">
    <property type="entry name" value="BP-dependent_transpt_permease"/>
</dbReference>
<keyword evidence="5 7" id="KW-1133">Transmembrane helix</keyword>
<dbReference type="InterPro" id="IPR053523">
    <property type="entry name" value="Oligopeptide_permease_AppC"/>
</dbReference>
<evidence type="ECO:0000313" key="10">
    <source>
        <dbReference type="Proteomes" id="UP001332192"/>
    </source>
</evidence>
<proteinExistence type="inferred from homology"/>
<dbReference type="SUPFAM" id="SSF161098">
    <property type="entry name" value="MetI-like"/>
    <property type="match status" value="1"/>
</dbReference>
<keyword evidence="2 7" id="KW-0813">Transport</keyword>
<dbReference type="Pfam" id="PF00528">
    <property type="entry name" value="BPD_transp_1"/>
    <property type="match status" value="1"/>
</dbReference>
<reference evidence="9 10" key="1">
    <citation type="journal article" date="2024" name="Front. Microbiol.">
        <title>Novel thermophilic genera Geochorda gen. nov. and Carboxydochorda gen. nov. from the deep terrestrial subsurface reveal the ecophysiological diversity in the class Limnochordia.</title>
        <authorList>
            <person name="Karnachuk O.V."/>
            <person name="Lukina A.P."/>
            <person name="Avakyan M.R."/>
            <person name="Kadnikov V.V."/>
            <person name="Begmatov S."/>
            <person name="Beletsky A.V."/>
            <person name="Vlasova K.G."/>
            <person name="Novikov A.A."/>
            <person name="Shcherbakova V.A."/>
            <person name="Mardanov A.V."/>
            <person name="Ravin N.V."/>
        </authorList>
    </citation>
    <scope>NUCLEOTIDE SEQUENCE [LARGE SCALE GENOMIC DNA]</scope>
    <source>
        <strain evidence="9 10">L945</strain>
    </source>
</reference>
<feature type="transmembrane region" description="Helical" evidence="7">
    <location>
        <begin position="46"/>
        <end position="66"/>
    </location>
</feature>
<organism evidence="9 10">
    <name type="scientific">Carboxydichorda subterranea</name>
    <dbReference type="NCBI Taxonomy" id="3109565"/>
    <lineage>
        <taxon>Bacteria</taxon>
        <taxon>Bacillati</taxon>
        <taxon>Bacillota</taxon>
        <taxon>Limnochordia</taxon>
        <taxon>Limnochordales</taxon>
        <taxon>Geochordaceae</taxon>
        <taxon>Carboxydichorda</taxon>
    </lineage>
</organism>
<evidence type="ECO:0000256" key="6">
    <source>
        <dbReference type="ARBA" id="ARBA00023136"/>
    </source>
</evidence>
<keyword evidence="10" id="KW-1185">Reference proteome</keyword>
<dbReference type="PANTHER" id="PTHR43386">
    <property type="entry name" value="OLIGOPEPTIDE TRANSPORT SYSTEM PERMEASE PROTEIN APPC"/>
    <property type="match status" value="1"/>
</dbReference>
<dbReference type="InterPro" id="IPR025966">
    <property type="entry name" value="OppC_N"/>
</dbReference>
<keyword evidence="6 7" id="KW-0472">Membrane</keyword>
<name>A0ABZ1BYC7_9FIRM</name>
<evidence type="ECO:0000259" key="8">
    <source>
        <dbReference type="PROSITE" id="PS50928"/>
    </source>
</evidence>
<evidence type="ECO:0000256" key="7">
    <source>
        <dbReference type="RuleBase" id="RU363032"/>
    </source>
</evidence>
<dbReference type="InterPro" id="IPR035906">
    <property type="entry name" value="MetI-like_sf"/>
</dbReference>
<feature type="transmembrane region" description="Helical" evidence="7">
    <location>
        <begin position="277"/>
        <end position="297"/>
    </location>
</feature>
<evidence type="ECO:0000256" key="3">
    <source>
        <dbReference type="ARBA" id="ARBA00022475"/>
    </source>
</evidence>
<dbReference type="EMBL" id="CP141615">
    <property type="protein sequence ID" value="WRP17598.1"/>
    <property type="molecule type" value="Genomic_DNA"/>
</dbReference>
<keyword evidence="3" id="KW-1003">Cell membrane</keyword>
<dbReference type="PROSITE" id="PS50928">
    <property type="entry name" value="ABC_TM1"/>
    <property type="match status" value="1"/>
</dbReference>
<feature type="transmembrane region" description="Helical" evidence="7">
    <location>
        <begin position="145"/>
        <end position="165"/>
    </location>
</feature>
<dbReference type="Gene3D" id="1.10.3720.10">
    <property type="entry name" value="MetI-like"/>
    <property type="match status" value="1"/>
</dbReference>
<evidence type="ECO:0000256" key="2">
    <source>
        <dbReference type="ARBA" id="ARBA00022448"/>
    </source>
</evidence>
<comment type="similarity">
    <text evidence="7">Belongs to the binding-protein-dependent transport system permease family.</text>
</comment>
<feature type="transmembrane region" description="Helical" evidence="7">
    <location>
        <begin position="108"/>
        <end position="133"/>
    </location>
</feature>
<protein>
    <submittedName>
        <fullName evidence="9">Oligopeptide ABC transporter permease</fullName>
    </submittedName>
</protein>